<feature type="domain" description="Asparagine synthetase" evidence="3">
    <location>
        <begin position="1"/>
        <end position="120"/>
    </location>
</feature>
<proteinExistence type="predicted"/>
<gene>
    <name evidence="4" type="ORF">SAMN04488130_1224</name>
</gene>
<dbReference type="InterPro" id="IPR014729">
    <property type="entry name" value="Rossmann-like_a/b/a_fold"/>
</dbReference>
<dbReference type="Proteomes" id="UP000236737">
    <property type="component" value="Unassembled WGS sequence"/>
</dbReference>
<dbReference type="AlphaFoldDB" id="A0A1H6ATS9"/>
<dbReference type="Gene3D" id="3.40.50.620">
    <property type="entry name" value="HUPs"/>
    <property type="match status" value="1"/>
</dbReference>
<reference evidence="5" key="1">
    <citation type="submission" date="2016-10" db="EMBL/GenBank/DDBJ databases">
        <authorList>
            <person name="Varghese N."/>
            <person name="Submissions S."/>
        </authorList>
    </citation>
    <scope>NUCLEOTIDE SEQUENCE [LARGE SCALE GENOMIC DNA]</scope>
    <source>
        <strain evidence="5">CGMCC 1.9230</strain>
    </source>
</reference>
<dbReference type="InterPro" id="IPR001962">
    <property type="entry name" value="Asn_synthase"/>
</dbReference>
<dbReference type="SUPFAM" id="SSF52402">
    <property type="entry name" value="Adenine nucleotide alpha hydrolases-like"/>
    <property type="match status" value="1"/>
</dbReference>
<dbReference type="GO" id="GO:0004066">
    <property type="term" value="F:asparagine synthase (glutamine-hydrolyzing) activity"/>
    <property type="evidence" value="ECO:0007669"/>
    <property type="project" value="InterPro"/>
</dbReference>
<evidence type="ECO:0000256" key="2">
    <source>
        <dbReference type="ARBA" id="ARBA00022840"/>
    </source>
</evidence>
<name>A0A1H6ATS9_9FLAO</name>
<keyword evidence="5" id="KW-1185">Reference proteome</keyword>
<evidence type="ECO:0000259" key="3">
    <source>
        <dbReference type="Pfam" id="PF00733"/>
    </source>
</evidence>
<keyword evidence="2" id="KW-0067">ATP-binding</keyword>
<dbReference type="InterPro" id="IPR050795">
    <property type="entry name" value="Asn_Synthetase"/>
</dbReference>
<dbReference type="PANTHER" id="PTHR11772:SF2">
    <property type="entry name" value="ASPARAGINE SYNTHETASE [GLUTAMINE-HYDROLYZING]"/>
    <property type="match status" value="1"/>
</dbReference>
<keyword evidence="1" id="KW-0547">Nucleotide-binding</keyword>
<protein>
    <submittedName>
        <fullName evidence="4">Asparagine synthase</fullName>
    </submittedName>
</protein>
<dbReference type="CDD" id="cd01991">
    <property type="entry name" value="Asn_synthase_B_C"/>
    <property type="match status" value="1"/>
</dbReference>
<dbReference type="PANTHER" id="PTHR11772">
    <property type="entry name" value="ASPARAGINE SYNTHETASE"/>
    <property type="match status" value="1"/>
</dbReference>
<organism evidence="4 5">
    <name type="scientific">Flavobacterium urumqiense</name>
    <dbReference type="NCBI Taxonomy" id="935224"/>
    <lineage>
        <taxon>Bacteria</taxon>
        <taxon>Pseudomonadati</taxon>
        <taxon>Bacteroidota</taxon>
        <taxon>Flavobacteriia</taxon>
        <taxon>Flavobacteriales</taxon>
        <taxon>Flavobacteriaceae</taxon>
        <taxon>Flavobacterium</taxon>
    </lineage>
</organism>
<evidence type="ECO:0000313" key="4">
    <source>
        <dbReference type="EMBL" id="SEG52073.1"/>
    </source>
</evidence>
<dbReference type="EMBL" id="FNVP01000022">
    <property type="protein sequence ID" value="SEG52073.1"/>
    <property type="molecule type" value="Genomic_DNA"/>
</dbReference>
<accession>A0A1H6ATS9</accession>
<dbReference type="GO" id="GO:0006529">
    <property type="term" value="P:asparagine biosynthetic process"/>
    <property type="evidence" value="ECO:0007669"/>
    <property type="project" value="InterPro"/>
</dbReference>
<sequence>MAHGLEIRDPFLDKEFLDMAVRIKAEEKMPKTYYGKEKYVLKKAFDTPNDPYLPAEVLWRQKEQFSDGIGYNWIDQLIEYCFLQVADKKLAVAAVALPCNAPTTKEAYLQRSIFSTYYPQIISVQTVRK</sequence>
<dbReference type="Pfam" id="PF00733">
    <property type="entry name" value="Asn_synthase"/>
    <property type="match status" value="1"/>
</dbReference>
<evidence type="ECO:0000313" key="5">
    <source>
        <dbReference type="Proteomes" id="UP000236737"/>
    </source>
</evidence>
<dbReference type="GO" id="GO:0005524">
    <property type="term" value="F:ATP binding"/>
    <property type="evidence" value="ECO:0007669"/>
    <property type="project" value="UniProtKB-KW"/>
</dbReference>
<evidence type="ECO:0000256" key="1">
    <source>
        <dbReference type="ARBA" id="ARBA00022741"/>
    </source>
</evidence>
<dbReference type="GO" id="GO:0005829">
    <property type="term" value="C:cytosol"/>
    <property type="evidence" value="ECO:0007669"/>
    <property type="project" value="TreeGrafter"/>
</dbReference>